<dbReference type="KEGG" id="bor:COCMIDRAFT_55355"/>
<dbReference type="RefSeq" id="XP_007693884.1">
    <property type="nucleotide sequence ID" value="XM_007695694.1"/>
</dbReference>
<proteinExistence type="predicted"/>
<dbReference type="Gene3D" id="1.25.40.20">
    <property type="entry name" value="Ankyrin repeat-containing domain"/>
    <property type="match status" value="1"/>
</dbReference>
<feature type="non-terminal residue" evidence="3">
    <location>
        <position position="98"/>
    </location>
</feature>
<dbReference type="Proteomes" id="UP000054032">
    <property type="component" value="Unassembled WGS sequence"/>
</dbReference>
<accession>W6YPK9</accession>
<dbReference type="Pfam" id="PF12796">
    <property type="entry name" value="Ank_2"/>
    <property type="match status" value="1"/>
</dbReference>
<reference evidence="3 4" key="1">
    <citation type="journal article" date="2013" name="PLoS Genet.">
        <title>Comparative genome structure, secondary metabolite, and effector coding capacity across Cochliobolus pathogens.</title>
        <authorList>
            <person name="Condon B.J."/>
            <person name="Leng Y."/>
            <person name="Wu D."/>
            <person name="Bushley K.E."/>
            <person name="Ohm R.A."/>
            <person name="Otillar R."/>
            <person name="Martin J."/>
            <person name="Schackwitz W."/>
            <person name="Grimwood J."/>
            <person name="MohdZainudin N."/>
            <person name="Xue C."/>
            <person name="Wang R."/>
            <person name="Manning V.A."/>
            <person name="Dhillon B."/>
            <person name="Tu Z.J."/>
            <person name="Steffenson B.J."/>
            <person name="Salamov A."/>
            <person name="Sun H."/>
            <person name="Lowry S."/>
            <person name="LaButti K."/>
            <person name="Han J."/>
            <person name="Copeland A."/>
            <person name="Lindquist E."/>
            <person name="Barry K."/>
            <person name="Schmutz J."/>
            <person name="Baker S.E."/>
            <person name="Ciuffetti L.M."/>
            <person name="Grigoriev I.V."/>
            <person name="Zhong S."/>
            <person name="Turgeon B.G."/>
        </authorList>
    </citation>
    <scope>NUCLEOTIDE SEQUENCE [LARGE SCALE GENOMIC DNA]</scope>
    <source>
        <strain evidence="3 4">ATCC 44560</strain>
    </source>
</reference>
<feature type="non-terminal residue" evidence="3">
    <location>
        <position position="1"/>
    </location>
</feature>
<dbReference type="eggNOG" id="KOG0505">
    <property type="taxonomic scope" value="Eukaryota"/>
</dbReference>
<dbReference type="GO" id="GO:0010468">
    <property type="term" value="P:regulation of gene expression"/>
    <property type="evidence" value="ECO:0007669"/>
    <property type="project" value="TreeGrafter"/>
</dbReference>
<dbReference type="OrthoDB" id="3679171at2759"/>
<dbReference type="PANTHER" id="PTHR24124">
    <property type="entry name" value="ANKYRIN REPEAT FAMILY A"/>
    <property type="match status" value="1"/>
</dbReference>
<evidence type="ECO:0000256" key="1">
    <source>
        <dbReference type="ARBA" id="ARBA00022737"/>
    </source>
</evidence>
<dbReference type="GeneID" id="19124647"/>
<dbReference type="GO" id="GO:0005634">
    <property type="term" value="C:nucleus"/>
    <property type="evidence" value="ECO:0007669"/>
    <property type="project" value="TreeGrafter"/>
</dbReference>
<dbReference type="PANTHER" id="PTHR24124:SF14">
    <property type="entry name" value="CHROMOSOME UNDETERMINED SCAFFOLD_25, WHOLE GENOME SHOTGUN SEQUENCE"/>
    <property type="match status" value="1"/>
</dbReference>
<dbReference type="AlphaFoldDB" id="W6YPK9"/>
<dbReference type="HOGENOM" id="CLU_2339058_0_0_1"/>
<sequence length="98" mass="10496">LLRLGATTDTCDQAGRYPIHFAAVGSTTANFAALRDANANLYARDNAGRTLVHFAIVSGNMDLLLCVLQATTGLLHQPDADGWTPLHYAATFHNLSNL</sequence>
<dbReference type="InterPro" id="IPR036770">
    <property type="entry name" value="Ankyrin_rpt-contain_sf"/>
</dbReference>
<dbReference type="EMBL" id="KI964316">
    <property type="protein sequence ID" value="EUC39595.1"/>
    <property type="molecule type" value="Genomic_DNA"/>
</dbReference>
<keyword evidence="1" id="KW-0677">Repeat</keyword>
<organism evidence="3 4">
    <name type="scientific">Bipolaris oryzae ATCC 44560</name>
    <dbReference type="NCBI Taxonomy" id="930090"/>
    <lineage>
        <taxon>Eukaryota</taxon>
        <taxon>Fungi</taxon>
        <taxon>Dikarya</taxon>
        <taxon>Ascomycota</taxon>
        <taxon>Pezizomycotina</taxon>
        <taxon>Dothideomycetes</taxon>
        <taxon>Pleosporomycetidae</taxon>
        <taxon>Pleosporales</taxon>
        <taxon>Pleosporineae</taxon>
        <taxon>Pleosporaceae</taxon>
        <taxon>Bipolaris</taxon>
    </lineage>
</organism>
<evidence type="ECO:0000256" key="2">
    <source>
        <dbReference type="ARBA" id="ARBA00023043"/>
    </source>
</evidence>
<keyword evidence="2" id="KW-0040">ANK repeat</keyword>
<protein>
    <submittedName>
        <fullName evidence="3">Uncharacterized protein</fullName>
    </submittedName>
</protein>
<keyword evidence="4" id="KW-1185">Reference proteome</keyword>
<gene>
    <name evidence="3" type="ORF">COCMIDRAFT_55355</name>
</gene>
<evidence type="ECO:0000313" key="3">
    <source>
        <dbReference type="EMBL" id="EUC39595.1"/>
    </source>
</evidence>
<name>W6YPK9_COCMI</name>
<dbReference type="InterPro" id="IPR002110">
    <property type="entry name" value="Ankyrin_rpt"/>
</dbReference>
<dbReference type="SUPFAM" id="SSF48403">
    <property type="entry name" value="Ankyrin repeat"/>
    <property type="match status" value="1"/>
</dbReference>
<evidence type="ECO:0000313" key="4">
    <source>
        <dbReference type="Proteomes" id="UP000054032"/>
    </source>
</evidence>